<proteinExistence type="predicted"/>
<reference evidence="2" key="1">
    <citation type="submission" date="2023-05" db="EMBL/GenBank/DDBJ databases">
        <title>Whole genome sequence of Commensalibacter sp.</title>
        <authorList>
            <person name="Charoenyingcharoen P."/>
            <person name="Yukphan P."/>
        </authorList>
    </citation>
    <scope>NUCLEOTIDE SEQUENCE</scope>
    <source>
        <strain evidence="2">TBRC 16381</strain>
    </source>
</reference>
<gene>
    <name evidence="2" type="ORF">QJV27_00990</name>
</gene>
<feature type="signal peptide" evidence="1">
    <location>
        <begin position="1"/>
        <end position="32"/>
    </location>
</feature>
<dbReference type="InterPro" id="IPR010846">
    <property type="entry name" value="AmiA-like"/>
</dbReference>
<dbReference type="SUPFAM" id="SSF54001">
    <property type="entry name" value="Cysteine proteinases"/>
    <property type="match status" value="1"/>
</dbReference>
<evidence type="ECO:0000313" key="3">
    <source>
        <dbReference type="Proteomes" id="UP001431634"/>
    </source>
</evidence>
<dbReference type="Gene3D" id="2.30.260.10">
    <property type="entry name" value="putative xylanase like domain"/>
    <property type="match status" value="1"/>
</dbReference>
<dbReference type="Gene3D" id="1.10.3670.10">
    <property type="entry name" value="Putative xylanase like domain"/>
    <property type="match status" value="1"/>
</dbReference>
<dbReference type="Pfam" id="PF07313">
    <property type="entry name" value="AmiA-like"/>
    <property type="match status" value="1"/>
</dbReference>
<name>A0ABT6PYS4_9PROT</name>
<keyword evidence="3" id="KW-1185">Reference proteome</keyword>
<evidence type="ECO:0000256" key="1">
    <source>
        <dbReference type="SAM" id="SignalP"/>
    </source>
</evidence>
<evidence type="ECO:0000313" key="2">
    <source>
        <dbReference type="EMBL" id="MDI2089964.1"/>
    </source>
</evidence>
<keyword evidence="1" id="KW-0732">Signal</keyword>
<dbReference type="RefSeq" id="WP_281447128.1">
    <property type="nucleotide sequence ID" value="NZ_JASBAO010000001.1"/>
</dbReference>
<organism evidence="2 3">
    <name type="scientific">Commensalibacter oyaizuii</name>
    <dbReference type="NCBI Taxonomy" id="3043873"/>
    <lineage>
        <taxon>Bacteria</taxon>
        <taxon>Pseudomonadati</taxon>
        <taxon>Pseudomonadota</taxon>
        <taxon>Alphaproteobacteria</taxon>
        <taxon>Acetobacterales</taxon>
        <taxon>Acetobacteraceae</taxon>
    </lineage>
</organism>
<feature type="chain" id="PRO_5045369078" evidence="1">
    <location>
        <begin position="33"/>
        <end position="267"/>
    </location>
</feature>
<dbReference type="InterPro" id="IPR038765">
    <property type="entry name" value="Papain-like_cys_pep_sf"/>
</dbReference>
<comment type="caution">
    <text evidence="2">The sequence shown here is derived from an EMBL/GenBank/DDBJ whole genome shotgun (WGS) entry which is preliminary data.</text>
</comment>
<protein>
    <submittedName>
        <fullName evidence="2">DUF1460 domain-containing protein</fullName>
    </submittedName>
</protein>
<accession>A0ABT6PYS4</accession>
<dbReference type="Proteomes" id="UP001431634">
    <property type="component" value="Unassembled WGS sequence"/>
</dbReference>
<dbReference type="EMBL" id="JASBAO010000001">
    <property type="protein sequence ID" value="MDI2089964.1"/>
    <property type="molecule type" value="Genomic_DNA"/>
</dbReference>
<sequence>MNKDQILLKSYIRSLLIIFTACFLYQSIPAHAHPSVQTDSSSINKINQILAIKTNNSINDQSAAFLGVPYRANTLIGSVTVPERLTINLNAVDCLTFIEYVHALNHSTNLQDFTTNLIKTRYINENVSFLNRKHFFSDWFATYPRNARDITKTLSPNVIAVRKHLNLGPNNKEYIRGLGIIPRTIYYIPTAGINAHVVSQLKTGDFIGIYTPLNGLDVSHVGIIIKHQNKTYFRNASSLARNMRVIDSPLLPYVRNKPGIIVLRITP</sequence>